<dbReference type="EMBL" id="SEWF01000072">
    <property type="protein sequence ID" value="RYU92779.1"/>
    <property type="molecule type" value="Genomic_DNA"/>
</dbReference>
<proteinExistence type="inferred from homology"/>
<dbReference type="InterPro" id="IPR012340">
    <property type="entry name" value="NA-bd_OB-fold"/>
</dbReference>
<sequence length="810" mass="90124">MKISYNWLKSLIEINESPEEIGKLLTGTGLEVEGIEEIESVKGGLKGFVIGEVLTCEPFMVKDKQLSLTTVDIGAETPSTIVCGASNVRAAQKVVVATLGTTIYFADGKSFTIEKRKVYGHPSEGMICAEDEIGIGTSHEGILILDTDLPNGTPAAKYFSLEPDFQIEIGLTPNRADAASHYGVARDLKAVLNRSVKLPSIEKFATSGQKTDFQVILENTEACPRFCGLEIQGVTVQESPDWLKKSLQAIGLNPINNIVDITNYICHTLGQPMHAFDADEVKGKKIVVRVPEKGTKFVTLDGTERTLSGHDLMVCNAEEPMAIAGVFGGQKSGIKTTTANVFLEVAYFSPVWVRRTATFHSLKTDASFRYERGTDPNMPPFAIRLAALLIQEVAGGTILDGVIDNYPTPIENLTITVKHKNINRLIGKNLEDELIHQILESLDIKVLNDDAYEMTVSVPPYRVDVTREADVIEEILRIYGFDNIELSENLQADFLSGFPEKDADKLQMRIIELLAANGFNEIQTLSITKPAYNEAVQSIAKGGQVTLLNPLSEELSVMRQSLLLTGMESVAYNINRRQKDLKLFEFGRAYFTKQEEGQDKKYKESKHLGLWLTGNQQHETWLTANTPVTFHDLALAVQKVLKAMKVTKFDTQELSSAIYQYGLTYLINKKPVVSLGLVKASVAKLAEVKQAVFYADFDWDFLLKQYTDKVEYVEIPKFPEVRRDLSLVIDTTTTFEKVSAIAYKVERNLLKAVNVFDIYEGEKLGEGKKSYSVSFTLLDKEKTLTDESIDKTMQRLIAAYEKELGAIIRK</sequence>
<name>A0A4Q5LTK2_9BACT</name>
<dbReference type="SMART" id="SM00896">
    <property type="entry name" value="FDX-ACB"/>
    <property type="match status" value="1"/>
</dbReference>
<dbReference type="InterPro" id="IPR033714">
    <property type="entry name" value="tRNA_bind_bactPheRS"/>
</dbReference>
<feature type="binding site" evidence="15">
    <location>
        <position position="474"/>
    </location>
    <ligand>
        <name>Mg(2+)</name>
        <dbReference type="ChEBI" id="CHEBI:18420"/>
        <note>shared with alpha subunit</note>
    </ligand>
</feature>
<keyword evidence="9 15" id="KW-0067">ATP-binding</keyword>
<dbReference type="InterPro" id="IPR005146">
    <property type="entry name" value="B3/B4_tRNA-bd"/>
</dbReference>
<dbReference type="Pfam" id="PF17759">
    <property type="entry name" value="tRNA_synthFbeta"/>
    <property type="match status" value="1"/>
</dbReference>
<evidence type="ECO:0000256" key="5">
    <source>
        <dbReference type="ARBA" id="ARBA00022555"/>
    </source>
</evidence>
<dbReference type="PROSITE" id="PS51483">
    <property type="entry name" value="B5"/>
    <property type="match status" value="1"/>
</dbReference>
<evidence type="ECO:0000256" key="8">
    <source>
        <dbReference type="ARBA" id="ARBA00022741"/>
    </source>
</evidence>
<keyword evidence="7 15" id="KW-0479">Metal-binding</keyword>
<dbReference type="InterPro" id="IPR002547">
    <property type="entry name" value="tRNA-bd_dom"/>
</dbReference>
<dbReference type="SMART" id="SM00873">
    <property type="entry name" value="B3_4"/>
    <property type="match status" value="1"/>
</dbReference>
<evidence type="ECO:0000256" key="14">
    <source>
        <dbReference type="ARBA" id="ARBA00049255"/>
    </source>
</evidence>
<dbReference type="InterPro" id="IPR005147">
    <property type="entry name" value="tRNA_synthase_B5-dom"/>
</dbReference>
<dbReference type="FunFam" id="2.40.50.140:FF:000045">
    <property type="entry name" value="Phenylalanine--tRNA ligase beta subunit"/>
    <property type="match status" value="1"/>
</dbReference>
<dbReference type="Gene3D" id="2.40.50.140">
    <property type="entry name" value="Nucleic acid-binding proteins"/>
    <property type="match status" value="1"/>
</dbReference>
<dbReference type="GO" id="GO:0004826">
    <property type="term" value="F:phenylalanine-tRNA ligase activity"/>
    <property type="evidence" value="ECO:0007669"/>
    <property type="project" value="UniProtKB-UniRule"/>
</dbReference>
<evidence type="ECO:0000313" key="21">
    <source>
        <dbReference type="Proteomes" id="UP000293162"/>
    </source>
</evidence>
<accession>A0A4Q5LTK2</accession>
<protein>
    <recommendedName>
        <fullName evidence="15">Phenylalanine--tRNA ligase beta subunit</fullName>
        <ecNumber evidence="15">6.1.1.20</ecNumber>
    </recommendedName>
    <alternativeName>
        <fullName evidence="15">Phenylalanyl-tRNA synthetase beta subunit</fullName>
        <shortName evidence="15">PheRS</shortName>
    </alternativeName>
</protein>
<dbReference type="InterPro" id="IPR045060">
    <property type="entry name" value="Phe-tRNA-ligase_IIc_bsu"/>
</dbReference>
<comment type="subunit">
    <text evidence="3 15">Tetramer of two alpha and two beta subunits.</text>
</comment>
<evidence type="ECO:0000256" key="11">
    <source>
        <dbReference type="ARBA" id="ARBA00022884"/>
    </source>
</evidence>
<dbReference type="InterPro" id="IPR041616">
    <property type="entry name" value="PheRS_beta_core"/>
</dbReference>
<dbReference type="SUPFAM" id="SSF50249">
    <property type="entry name" value="Nucleic acid-binding proteins"/>
    <property type="match status" value="1"/>
</dbReference>
<dbReference type="GO" id="GO:0006432">
    <property type="term" value="P:phenylalanyl-tRNA aminoacylation"/>
    <property type="evidence" value="ECO:0007669"/>
    <property type="project" value="UniProtKB-UniRule"/>
</dbReference>
<reference evidence="20 21" key="1">
    <citation type="submission" date="2019-02" db="EMBL/GenBank/DDBJ databases">
        <title>Bacterial novel species Emticicia sp. 17J42-9 isolated from soil.</title>
        <authorList>
            <person name="Jung H.-Y."/>
        </authorList>
    </citation>
    <scope>NUCLEOTIDE SEQUENCE [LARGE SCALE GENOMIC DNA]</scope>
    <source>
        <strain evidence="20 21">17J42-9</strain>
    </source>
</reference>
<evidence type="ECO:0000256" key="13">
    <source>
        <dbReference type="ARBA" id="ARBA00023146"/>
    </source>
</evidence>
<comment type="subcellular location">
    <subcellularLocation>
        <location evidence="1 15">Cytoplasm</location>
    </subcellularLocation>
</comment>
<dbReference type="SMART" id="SM00874">
    <property type="entry name" value="B5"/>
    <property type="match status" value="1"/>
</dbReference>
<keyword evidence="13 15" id="KW-0030">Aminoacyl-tRNA synthetase</keyword>
<keyword evidence="4 15" id="KW-0963">Cytoplasm</keyword>
<keyword evidence="8 15" id="KW-0547">Nucleotide-binding</keyword>
<keyword evidence="6 15" id="KW-0436">Ligase</keyword>
<keyword evidence="10 15" id="KW-0460">Magnesium</keyword>
<dbReference type="Pfam" id="PF01588">
    <property type="entry name" value="tRNA_bind"/>
    <property type="match status" value="1"/>
</dbReference>
<dbReference type="PANTHER" id="PTHR10947">
    <property type="entry name" value="PHENYLALANYL-TRNA SYNTHETASE BETA CHAIN AND LEUCINE-RICH REPEAT-CONTAINING PROTEIN 47"/>
    <property type="match status" value="1"/>
</dbReference>
<feature type="binding site" evidence="15">
    <location>
        <position position="473"/>
    </location>
    <ligand>
        <name>Mg(2+)</name>
        <dbReference type="ChEBI" id="CHEBI:18420"/>
        <note>shared with alpha subunit</note>
    </ligand>
</feature>
<dbReference type="CDD" id="cd00769">
    <property type="entry name" value="PheRS_beta_core"/>
    <property type="match status" value="1"/>
</dbReference>
<dbReference type="PROSITE" id="PS51447">
    <property type="entry name" value="FDX_ACB"/>
    <property type="match status" value="1"/>
</dbReference>
<organism evidence="20 21">
    <name type="scientific">Emticicia agri</name>
    <dbReference type="NCBI Taxonomy" id="2492393"/>
    <lineage>
        <taxon>Bacteria</taxon>
        <taxon>Pseudomonadati</taxon>
        <taxon>Bacteroidota</taxon>
        <taxon>Cytophagia</taxon>
        <taxon>Cytophagales</taxon>
        <taxon>Leadbetterellaceae</taxon>
        <taxon>Emticicia</taxon>
    </lineage>
</organism>
<dbReference type="Gene3D" id="3.50.40.10">
    <property type="entry name" value="Phenylalanyl-trna Synthetase, Chain B, domain 3"/>
    <property type="match status" value="1"/>
</dbReference>
<keyword evidence="12 15" id="KW-0648">Protein biosynthesis</keyword>
<dbReference type="GO" id="GO:0005524">
    <property type="term" value="F:ATP binding"/>
    <property type="evidence" value="ECO:0007669"/>
    <property type="project" value="UniProtKB-UniRule"/>
</dbReference>
<evidence type="ECO:0000256" key="15">
    <source>
        <dbReference type="HAMAP-Rule" id="MF_00283"/>
    </source>
</evidence>
<evidence type="ECO:0000256" key="4">
    <source>
        <dbReference type="ARBA" id="ARBA00022490"/>
    </source>
</evidence>
<evidence type="ECO:0000256" key="6">
    <source>
        <dbReference type="ARBA" id="ARBA00022598"/>
    </source>
</evidence>
<evidence type="ECO:0000259" key="19">
    <source>
        <dbReference type="PROSITE" id="PS51483"/>
    </source>
</evidence>
<dbReference type="CDD" id="cd02796">
    <property type="entry name" value="tRNA_bind_bactPheRS"/>
    <property type="match status" value="1"/>
</dbReference>
<dbReference type="InterPro" id="IPR045864">
    <property type="entry name" value="aa-tRNA-synth_II/BPL/LPL"/>
</dbReference>
<dbReference type="EC" id="6.1.1.20" evidence="15"/>
<evidence type="ECO:0000256" key="9">
    <source>
        <dbReference type="ARBA" id="ARBA00022840"/>
    </source>
</evidence>
<dbReference type="PANTHER" id="PTHR10947:SF0">
    <property type="entry name" value="PHENYLALANINE--TRNA LIGASE BETA SUBUNIT"/>
    <property type="match status" value="1"/>
</dbReference>
<dbReference type="GO" id="GO:0000287">
    <property type="term" value="F:magnesium ion binding"/>
    <property type="evidence" value="ECO:0007669"/>
    <property type="project" value="UniProtKB-UniRule"/>
</dbReference>
<dbReference type="InterPro" id="IPR009061">
    <property type="entry name" value="DNA-bd_dom_put_sf"/>
</dbReference>
<dbReference type="GO" id="GO:0000049">
    <property type="term" value="F:tRNA binding"/>
    <property type="evidence" value="ECO:0007669"/>
    <property type="project" value="UniProtKB-UniRule"/>
</dbReference>
<dbReference type="RefSeq" id="WP_130024051.1">
    <property type="nucleotide sequence ID" value="NZ_SEWF01000072.1"/>
</dbReference>
<keyword evidence="11 16" id="KW-0694">RNA-binding</keyword>
<evidence type="ECO:0000256" key="1">
    <source>
        <dbReference type="ARBA" id="ARBA00004496"/>
    </source>
</evidence>
<keyword evidence="5 16" id="KW-0820">tRNA-binding</keyword>
<evidence type="ECO:0000256" key="7">
    <source>
        <dbReference type="ARBA" id="ARBA00022723"/>
    </source>
</evidence>
<feature type="domain" description="TRNA-binding" evidence="17">
    <location>
        <begin position="42"/>
        <end position="156"/>
    </location>
</feature>
<dbReference type="Gene3D" id="3.30.930.10">
    <property type="entry name" value="Bira Bifunctional Protein, Domain 2"/>
    <property type="match status" value="1"/>
</dbReference>
<dbReference type="NCBIfam" id="TIGR00472">
    <property type="entry name" value="pheT_bact"/>
    <property type="match status" value="1"/>
</dbReference>
<keyword evidence="21" id="KW-1185">Reference proteome</keyword>
<dbReference type="InterPro" id="IPR020825">
    <property type="entry name" value="Phe-tRNA_synthase-like_B3/B4"/>
</dbReference>
<dbReference type="FunFam" id="3.50.40.10:FF:000001">
    <property type="entry name" value="Phenylalanine--tRNA ligase beta subunit"/>
    <property type="match status" value="1"/>
</dbReference>
<dbReference type="OrthoDB" id="9805455at2"/>
<dbReference type="Pfam" id="PF03484">
    <property type="entry name" value="B5"/>
    <property type="match status" value="1"/>
</dbReference>
<dbReference type="InterPro" id="IPR004532">
    <property type="entry name" value="Phe-tRNA-ligase_IIc_bsu_bact"/>
</dbReference>
<dbReference type="FunFam" id="3.30.70.380:FF:000001">
    <property type="entry name" value="Phenylalanine--tRNA ligase beta subunit"/>
    <property type="match status" value="1"/>
</dbReference>
<dbReference type="Gene3D" id="3.30.70.380">
    <property type="entry name" value="Ferrodoxin-fold anticodon-binding domain"/>
    <property type="match status" value="1"/>
</dbReference>
<evidence type="ECO:0000256" key="3">
    <source>
        <dbReference type="ARBA" id="ARBA00011209"/>
    </source>
</evidence>
<evidence type="ECO:0000256" key="16">
    <source>
        <dbReference type="PROSITE-ProRule" id="PRU00209"/>
    </source>
</evidence>
<dbReference type="Gene3D" id="3.30.56.10">
    <property type="match status" value="2"/>
</dbReference>
<comment type="catalytic activity">
    <reaction evidence="14 15">
        <text>tRNA(Phe) + L-phenylalanine + ATP = L-phenylalanyl-tRNA(Phe) + AMP + diphosphate + H(+)</text>
        <dbReference type="Rhea" id="RHEA:19413"/>
        <dbReference type="Rhea" id="RHEA-COMP:9668"/>
        <dbReference type="Rhea" id="RHEA-COMP:9699"/>
        <dbReference type="ChEBI" id="CHEBI:15378"/>
        <dbReference type="ChEBI" id="CHEBI:30616"/>
        <dbReference type="ChEBI" id="CHEBI:33019"/>
        <dbReference type="ChEBI" id="CHEBI:58095"/>
        <dbReference type="ChEBI" id="CHEBI:78442"/>
        <dbReference type="ChEBI" id="CHEBI:78531"/>
        <dbReference type="ChEBI" id="CHEBI:456215"/>
        <dbReference type="EC" id="6.1.1.20"/>
    </reaction>
</comment>
<dbReference type="InterPro" id="IPR036690">
    <property type="entry name" value="Fdx_antiC-bd_sf"/>
</dbReference>
<comment type="caution">
    <text evidence="20">The sequence shown here is derived from an EMBL/GenBank/DDBJ whole genome shotgun (WGS) entry which is preliminary data.</text>
</comment>
<dbReference type="SUPFAM" id="SSF56037">
    <property type="entry name" value="PheT/TilS domain"/>
    <property type="match status" value="1"/>
</dbReference>
<feature type="domain" description="B5" evidence="19">
    <location>
        <begin position="410"/>
        <end position="486"/>
    </location>
</feature>
<gene>
    <name evidence="15" type="primary">pheT</name>
    <name evidence="20" type="ORF">EWM59_25420</name>
</gene>
<dbReference type="SUPFAM" id="SSF55681">
    <property type="entry name" value="Class II aaRS and biotin synthetases"/>
    <property type="match status" value="1"/>
</dbReference>
<evidence type="ECO:0000256" key="2">
    <source>
        <dbReference type="ARBA" id="ARBA00008653"/>
    </source>
</evidence>
<dbReference type="AlphaFoldDB" id="A0A4Q5LTK2"/>
<dbReference type="SUPFAM" id="SSF46955">
    <property type="entry name" value="Putative DNA-binding domain"/>
    <property type="match status" value="1"/>
</dbReference>
<dbReference type="SUPFAM" id="SSF54991">
    <property type="entry name" value="Anticodon-binding domain of PheRS"/>
    <property type="match status" value="1"/>
</dbReference>
<dbReference type="Proteomes" id="UP000293162">
    <property type="component" value="Unassembled WGS sequence"/>
</dbReference>
<dbReference type="HAMAP" id="MF_00283">
    <property type="entry name" value="Phe_tRNA_synth_beta1"/>
    <property type="match status" value="1"/>
</dbReference>
<evidence type="ECO:0000313" key="20">
    <source>
        <dbReference type="EMBL" id="RYU92779.1"/>
    </source>
</evidence>
<feature type="binding site" evidence="15">
    <location>
        <position position="464"/>
    </location>
    <ligand>
        <name>Mg(2+)</name>
        <dbReference type="ChEBI" id="CHEBI:18420"/>
        <note>shared with alpha subunit</note>
    </ligand>
</feature>
<dbReference type="PROSITE" id="PS50886">
    <property type="entry name" value="TRBD"/>
    <property type="match status" value="1"/>
</dbReference>
<evidence type="ECO:0000259" key="18">
    <source>
        <dbReference type="PROSITE" id="PS51447"/>
    </source>
</evidence>
<evidence type="ECO:0000259" key="17">
    <source>
        <dbReference type="PROSITE" id="PS50886"/>
    </source>
</evidence>
<feature type="binding site" evidence="15">
    <location>
        <position position="470"/>
    </location>
    <ligand>
        <name>Mg(2+)</name>
        <dbReference type="ChEBI" id="CHEBI:18420"/>
        <note>shared with alpha subunit</note>
    </ligand>
</feature>
<dbReference type="Pfam" id="PF03483">
    <property type="entry name" value="B3_4"/>
    <property type="match status" value="1"/>
</dbReference>
<dbReference type="InterPro" id="IPR005121">
    <property type="entry name" value="Fdx_antiC-bd"/>
</dbReference>
<comment type="similarity">
    <text evidence="2 15">Belongs to the phenylalanyl-tRNA synthetase beta subunit family. Type 1 subfamily.</text>
</comment>
<evidence type="ECO:0000256" key="12">
    <source>
        <dbReference type="ARBA" id="ARBA00022917"/>
    </source>
</evidence>
<dbReference type="GO" id="GO:0009328">
    <property type="term" value="C:phenylalanine-tRNA ligase complex"/>
    <property type="evidence" value="ECO:0007669"/>
    <property type="project" value="TreeGrafter"/>
</dbReference>
<comment type="cofactor">
    <cofactor evidence="15">
        <name>Mg(2+)</name>
        <dbReference type="ChEBI" id="CHEBI:18420"/>
    </cofactor>
    <text evidence="15">Binds 2 magnesium ions per tetramer.</text>
</comment>
<evidence type="ECO:0000256" key="10">
    <source>
        <dbReference type="ARBA" id="ARBA00022842"/>
    </source>
</evidence>
<dbReference type="Pfam" id="PF03147">
    <property type="entry name" value="FDX-ACB"/>
    <property type="match status" value="1"/>
</dbReference>
<feature type="domain" description="FDX-ACB" evidence="18">
    <location>
        <begin position="716"/>
        <end position="809"/>
    </location>
</feature>